<dbReference type="Pfam" id="PF26047">
    <property type="entry name" value="DUF8015"/>
    <property type="match status" value="1"/>
</dbReference>
<reference evidence="1 2" key="1">
    <citation type="journal article" date="2019" name="Int. J. Syst. Evol. Microbiol.">
        <title>The Global Catalogue of Microorganisms (GCM) 10K type strain sequencing project: providing services to taxonomists for standard genome sequencing and annotation.</title>
        <authorList>
            <consortium name="The Broad Institute Genomics Platform"/>
            <consortium name="The Broad Institute Genome Sequencing Center for Infectious Disease"/>
            <person name="Wu L."/>
            <person name="Ma J."/>
        </authorList>
    </citation>
    <scope>NUCLEOTIDE SEQUENCE [LARGE SCALE GENOMIC DNA]</scope>
    <source>
        <strain evidence="1 2">CGMCC 1.12237</strain>
    </source>
</reference>
<sequence length="77" mass="7504">MTGYYDYVLAFIPLALLGITGALAVAGVGLTAAIPAAASVSALAIGHALFVNAPVDAPSPTADVPNAEAVAQPVQAD</sequence>
<proteinExistence type="predicted"/>
<gene>
    <name evidence="1" type="ORF">ACFPJ5_01305</name>
</gene>
<dbReference type="Proteomes" id="UP001596201">
    <property type="component" value="Unassembled WGS sequence"/>
</dbReference>
<dbReference type="AlphaFoldDB" id="A0ABD5R6L3"/>
<accession>A0ABD5R6L3</accession>
<comment type="caution">
    <text evidence="1">The sequence shown here is derived from an EMBL/GenBank/DDBJ whole genome shotgun (WGS) entry which is preliminary data.</text>
</comment>
<dbReference type="RefSeq" id="WP_227229152.1">
    <property type="nucleotide sequence ID" value="NZ_JAJCVJ010000001.1"/>
</dbReference>
<dbReference type="EMBL" id="JBHSKX010000001">
    <property type="protein sequence ID" value="MFC5365558.1"/>
    <property type="molecule type" value="Genomic_DNA"/>
</dbReference>
<evidence type="ECO:0000313" key="2">
    <source>
        <dbReference type="Proteomes" id="UP001596201"/>
    </source>
</evidence>
<organism evidence="1 2">
    <name type="scientific">Salinirubrum litoreum</name>
    <dbReference type="NCBI Taxonomy" id="1126234"/>
    <lineage>
        <taxon>Archaea</taxon>
        <taxon>Methanobacteriati</taxon>
        <taxon>Methanobacteriota</taxon>
        <taxon>Stenosarchaea group</taxon>
        <taxon>Halobacteria</taxon>
        <taxon>Halobacteriales</taxon>
        <taxon>Haloferacaceae</taxon>
        <taxon>Salinirubrum</taxon>
    </lineage>
</organism>
<dbReference type="InterPro" id="IPR058328">
    <property type="entry name" value="DUF8015"/>
</dbReference>
<keyword evidence="2" id="KW-1185">Reference proteome</keyword>
<protein>
    <submittedName>
        <fullName evidence="1">Uncharacterized protein</fullName>
    </submittedName>
</protein>
<name>A0ABD5R6L3_9EURY</name>
<evidence type="ECO:0000313" key="1">
    <source>
        <dbReference type="EMBL" id="MFC5365558.1"/>
    </source>
</evidence>